<accession>A0A167CC34</accession>
<evidence type="ECO:0000259" key="1">
    <source>
        <dbReference type="Pfam" id="PF13472"/>
    </source>
</evidence>
<sequence>MSAGGDKRSISLNKIVIFGDSLTQKANEQDTGFGLVPALQDLYTRKFDVLTRGFMGYTSAHGRYMIDPILDAEHRPKDNCTVELLILFWGSNDSTLEEWPSHVPIPDYLDNMRYMIKAAQSRGISRIILVAPALYDEIKGYPDNSVMKFLEYGQALKTLTSEFDVGFIDLWHEFTDYLGWKEGDPVPGKLGDNSPIDLVNLLPDSIHFSGEAYRIYYNALIKVIDDKFPDIKSDNLTEIMPPWDSIPIKELPDCLWK</sequence>
<dbReference type="Proteomes" id="UP000189580">
    <property type="component" value="Chromosome c"/>
</dbReference>
<feature type="domain" description="SGNH hydrolase-type esterase" evidence="1">
    <location>
        <begin position="17"/>
        <end position="215"/>
    </location>
</feature>
<dbReference type="EMBL" id="CP014500">
    <property type="protein sequence ID" value="ANB11489.1"/>
    <property type="molecule type" value="Genomic_DNA"/>
</dbReference>
<dbReference type="Gene3D" id="3.40.50.1110">
    <property type="entry name" value="SGNH hydrolase"/>
    <property type="match status" value="1"/>
</dbReference>
<dbReference type="InterPro" id="IPR045136">
    <property type="entry name" value="Iah1-like"/>
</dbReference>
<dbReference type="PANTHER" id="PTHR14209">
    <property type="entry name" value="ISOAMYL ACETATE-HYDROLYZING ESTERASE 1"/>
    <property type="match status" value="1"/>
</dbReference>
<dbReference type="KEGG" id="slb:AWJ20_4301"/>
<dbReference type="GeneID" id="30036419"/>
<dbReference type="RefSeq" id="XP_018733966.1">
    <property type="nucleotide sequence ID" value="XM_018881370.1"/>
</dbReference>
<name>A0A167CC34_9ASCO</name>
<gene>
    <name evidence="2" type="primary">IAH1</name>
    <name evidence="2" type="ORF">AWJ20_4301</name>
</gene>
<dbReference type="PANTHER" id="PTHR14209:SF19">
    <property type="entry name" value="ISOAMYL ACETATE-HYDROLYZING ESTERASE 1 HOMOLOG"/>
    <property type="match status" value="1"/>
</dbReference>
<evidence type="ECO:0000313" key="2">
    <source>
        <dbReference type="EMBL" id="ANB11489.1"/>
    </source>
</evidence>
<keyword evidence="3" id="KW-1185">Reference proteome</keyword>
<evidence type="ECO:0000313" key="3">
    <source>
        <dbReference type="Proteomes" id="UP000189580"/>
    </source>
</evidence>
<proteinExistence type="predicted"/>
<dbReference type="Pfam" id="PF13472">
    <property type="entry name" value="Lipase_GDSL_2"/>
    <property type="match status" value="1"/>
</dbReference>
<protein>
    <submittedName>
        <fullName evidence="2">Iah1p</fullName>
    </submittedName>
</protein>
<dbReference type="SUPFAM" id="SSF52266">
    <property type="entry name" value="SGNH hydrolase"/>
    <property type="match status" value="1"/>
</dbReference>
<dbReference type="InterPro" id="IPR036514">
    <property type="entry name" value="SGNH_hydro_sf"/>
</dbReference>
<reference evidence="2 3" key="1">
    <citation type="submission" date="2016-02" db="EMBL/GenBank/DDBJ databases">
        <title>Complete genome sequence and transcriptome regulation of the pentose utilising yeast Sugiyamaella lignohabitans.</title>
        <authorList>
            <person name="Bellasio M."/>
            <person name="Peymann A."/>
            <person name="Valli M."/>
            <person name="Sipitzky M."/>
            <person name="Graf A."/>
            <person name="Sauer M."/>
            <person name="Marx H."/>
            <person name="Mattanovich D."/>
        </authorList>
    </citation>
    <scope>NUCLEOTIDE SEQUENCE [LARGE SCALE GENOMIC DNA]</scope>
    <source>
        <strain evidence="2 3">CBS 10342</strain>
    </source>
</reference>
<dbReference type="OrthoDB" id="671439at2759"/>
<organism evidence="2 3">
    <name type="scientific">Sugiyamaella lignohabitans</name>
    <dbReference type="NCBI Taxonomy" id="796027"/>
    <lineage>
        <taxon>Eukaryota</taxon>
        <taxon>Fungi</taxon>
        <taxon>Dikarya</taxon>
        <taxon>Ascomycota</taxon>
        <taxon>Saccharomycotina</taxon>
        <taxon>Dipodascomycetes</taxon>
        <taxon>Dipodascales</taxon>
        <taxon>Trichomonascaceae</taxon>
        <taxon>Sugiyamaella</taxon>
    </lineage>
</organism>
<dbReference type="AlphaFoldDB" id="A0A167CC34"/>
<dbReference type="InterPro" id="IPR013830">
    <property type="entry name" value="SGNH_hydro"/>
</dbReference>